<proteinExistence type="predicted"/>
<dbReference type="EMBL" id="CP071595">
    <property type="protein sequence ID" value="QSY51464.1"/>
    <property type="molecule type" value="Genomic_DNA"/>
</dbReference>
<accession>A0ABX7RW47</accession>
<evidence type="ECO:0000313" key="2">
    <source>
        <dbReference type="Proteomes" id="UP000671836"/>
    </source>
</evidence>
<protein>
    <submittedName>
        <fullName evidence="1">Uncharacterized protein</fullName>
    </submittedName>
</protein>
<dbReference type="Proteomes" id="UP000671836">
    <property type="component" value="Chromosome"/>
</dbReference>
<reference evidence="1 2" key="1">
    <citation type="submission" date="2021-03" db="EMBL/GenBank/DDBJ databases">
        <title>Streptomyces strains.</title>
        <authorList>
            <person name="Lund M.B."/>
            <person name="Toerring T."/>
        </authorList>
    </citation>
    <scope>NUCLEOTIDE SEQUENCE [LARGE SCALE GENOMIC DNA]</scope>
    <source>
        <strain evidence="1 2">KCC S-1010</strain>
    </source>
</reference>
<organism evidence="1 2">
    <name type="scientific">Streptomyces griseocarneus</name>
    <dbReference type="NCBI Taxonomy" id="51201"/>
    <lineage>
        <taxon>Bacteria</taxon>
        <taxon>Bacillati</taxon>
        <taxon>Actinomycetota</taxon>
        <taxon>Actinomycetes</taxon>
        <taxon>Kitasatosporales</taxon>
        <taxon>Streptomycetaceae</taxon>
        <taxon>Streptomyces</taxon>
    </lineage>
</organism>
<dbReference type="RefSeq" id="WP_086572116.1">
    <property type="nucleotide sequence ID" value="NZ_CP071595.1"/>
</dbReference>
<keyword evidence="2" id="KW-1185">Reference proteome</keyword>
<sequence length="97" mass="10567">MARAKSFVMHMTGGPVELPSTILGIREALPERQRDEFNAEVEHAEAADLPLLLARWAMRIPAEQDAAEADVVGRVKAGDFSGVTFDNESDDAWRSAG</sequence>
<gene>
    <name evidence="1" type="ORF">J3S04_11675</name>
</gene>
<name>A0ABX7RW47_9ACTN</name>
<evidence type="ECO:0000313" key="1">
    <source>
        <dbReference type="EMBL" id="QSY51464.1"/>
    </source>
</evidence>